<feature type="signal peptide" evidence="2">
    <location>
        <begin position="1"/>
        <end position="23"/>
    </location>
</feature>
<feature type="transmembrane region" description="Helical" evidence="1">
    <location>
        <begin position="610"/>
        <end position="628"/>
    </location>
</feature>
<feature type="transmembrane region" description="Helical" evidence="1">
    <location>
        <begin position="298"/>
        <end position="320"/>
    </location>
</feature>
<keyword evidence="1" id="KW-1133">Transmembrane helix</keyword>
<protein>
    <recommendedName>
        <fullName evidence="5">ABC transport system permease protein</fullName>
    </recommendedName>
</protein>
<proteinExistence type="predicted"/>
<feature type="transmembrane region" description="Helical" evidence="1">
    <location>
        <begin position="568"/>
        <end position="589"/>
    </location>
</feature>
<feature type="transmembrane region" description="Helical" evidence="1">
    <location>
        <begin position="658"/>
        <end position="678"/>
    </location>
</feature>
<evidence type="ECO:0000256" key="1">
    <source>
        <dbReference type="SAM" id="Phobius"/>
    </source>
</evidence>
<organism evidence="3 4">
    <name type="scientific">Nocardiopsis algeriensis</name>
    <dbReference type="NCBI Taxonomy" id="1478215"/>
    <lineage>
        <taxon>Bacteria</taxon>
        <taxon>Bacillati</taxon>
        <taxon>Actinomycetota</taxon>
        <taxon>Actinomycetes</taxon>
        <taxon>Streptosporangiales</taxon>
        <taxon>Nocardiopsidaceae</taxon>
        <taxon>Nocardiopsis</taxon>
    </lineage>
</organism>
<keyword evidence="1" id="KW-0812">Transmembrane</keyword>
<dbReference type="RefSeq" id="WP_184291208.1">
    <property type="nucleotide sequence ID" value="NZ_JACHJO010000006.1"/>
</dbReference>
<evidence type="ECO:0000256" key="2">
    <source>
        <dbReference type="SAM" id="SignalP"/>
    </source>
</evidence>
<feature type="chain" id="PRO_5033049067" description="ABC transport system permease protein" evidence="2">
    <location>
        <begin position="24"/>
        <end position="690"/>
    </location>
</feature>
<keyword evidence="2" id="KW-0732">Signal</keyword>
<keyword evidence="1" id="KW-0472">Membrane</keyword>
<keyword evidence="4" id="KW-1185">Reference proteome</keyword>
<evidence type="ECO:0008006" key="5">
    <source>
        <dbReference type="Google" id="ProtNLM"/>
    </source>
</evidence>
<name>A0A841IQ08_9ACTN</name>
<sequence length="690" mass="74894">MLPRIIFFTHTAFVALASIFSFAALHQYESVTLTVPSHSVWVTANQGIADTPQIIDKVEEFTADNNVSVAYEVPDLRDPGNIRHLYLSPGSPESPEHAWLEDGYPSFGHSMRTEVHPFTDLDHEDPRGFYNVFGSEEESSAFEAALSEIGLHDTFSASSTELRWTDFFVYSGNMNTALLIALLMGVTAVGSGVLLNAKNYAVLRLQGHGFTRILTRDMLLLLRFYLGPGACVAASVVLLLFLYNGLSQFFLFAEIAGWLLLLFLLVGFAAHASALGITHTMEILPALKGRIPGRPATVSAYAARIPAIILVLLVLSSVIASARNIQAQKEDMDAFEGAGQTSRIMISGSVDIAEMVGEMEPVVGNWIRQSDASGDMILAAQERGEAITPPGTPRPDFGVILVNNTYLEHQEILSPEGERYLPGESVRILLPPSLIDRKADFTAGVVSLLGGSDTSGLVSEEKIEVLPTAHGNQVFTYGSITPGDFYVQPFLEEPVIIALPNGAVLSDVRYTSYATQGAIVFPDPSVVEESISQPPFSTYVNGMQMVVTSAADYYAGLVKELRLESFNLVASCAVMLMTSVAVCVIHTRVRAQKIFARHISGWSFLGIHRRLLLTEGGLFTAFIGWATWQSITEVIRHSDPSNPVSMSPTARVVELQPVLAVSISALGMTFAVLTLAVLHRKIVREGSSQA</sequence>
<evidence type="ECO:0000313" key="4">
    <source>
        <dbReference type="Proteomes" id="UP000536604"/>
    </source>
</evidence>
<evidence type="ECO:0000313" key="3">
    <source>
        <dbReference type="EMBL" id="MBB6120280.1"/>
    </source>
</evidence>
<reference evidence="3 4" key="1">
    <citation type="submission" date="2020-08" db="EMBL/GenBank/DDBJ databases">
        <title>Genomic Encyclopedia of Type Strains, Phase III (KMG-III): the genomes of soil and plant-associated and newly described type strains.</title>
        <authorList>
            <person name="Whitman W."/>
        </authorList>
    </citation>
    <scope>NUCLEOTIDE SEQUENCE [LARGE SCALE GENOMIC DNA]</scope>
    <source>
        <strain evidence="3 4">CECT 8712</strain>
    </source>
</reference>
<feature type="transmembrane region" description="Helical" evidence="1">
    <location>
        <begin position="177"/>
        <end position="197"/>
    </location>
</feature>
<dbReference type="EMBL" id="JACHJO010000006">
    <property type="protein sequence ID" value="MBB6120280.1"/>
    <property type="molecule type" value="Genomic_DNA"/>
</dbReference>
<feature type="transmembrane region" description="Helical" evidence="1">
    <location>
        <begin position="218"/>
        <end position="243"/>
    </location>
</feature>
<feature type="transmembrane region" description="Helical" evidence="1">
    <location>
        <begin position="255"/>
        <end position="277"/>
    </location>
</feature>
<comment type="caution">
    <text evidence="3">The sequence shown here is derived from an EMBL/GenBank/DDBJ whole genome shotgun (WGS) entry which is preliminary data.</text>
</comment>
<accession>A0A841IQ08</accession>
<dbReference type="AlphaFoldDB" id="A0A841IQ08"/>
<gene>
    <name evidence="3" type="ORF">FHS13_002232</name>
</gene>
<dbReference type="Proteomes" id="UP000536604">
    <property type="component" value="Unassembled WGS sequence"/>
</dbReference>